<dbReference type="KEGG" id="pms:KNP414_02730"/>
<dbReference type="InterPro" id="IPR021338">
    <property type="entry name" value="DUF2953"/>
</dbReference>
<dbReference type="Pfam" id="PF11167">
    <property type="entry name" value="DUF2953"/>
    <property type="match status" value="1"/>
</dbReference>
<sequence length="227" mass="25321">MIWAWAAAGLAAIAIAALVLSQVTIQIGFSQKGKDEDITVNAKALFGLVKLKFEIPFIRFKNLQEGFEVKAKAKQVNSTAGQLLGQAMENIGPEMLRKAYENIRKLLENTLNFNEWLRHMLGRVRCTQMDWKTTVGIGDAAETAFLAGAFWGIKTSILGLLFRYIPLEGQPRLAVVPAFNQTLIAVEVMCTFRIRMAYILLSGVQLLWRVLKVKGGLKAWRNVLLPS</sequence>
<dbReference type="EMBL" id="CP002869">
    <property type="protein sequence ID" value="AEI41291.1"/>
    <property type="molecule type" value="Genomic_DNA"/>
</dbReference>
<dbReference type="RefSeq" id="WP_013916452.1">
    <property type="nucleotide sequence ID" value="NC_015690.1"/>
</dbReference>
<dbReference type="AlphaFoldDB" id="F8F8E4"/>
<dbReference type="PATRIC" id="fig|1036673.3.peg.2488"/>
<reference evidence="2" key="1">
    <citation type="submission" date="2011-06" db="EMBL/GenBank/DDBJ databases">
        <title>Complete genome sequence of Paenibacillus mucilaginosus KNP414.</title>
        <authorList>
            <person name="Wang J."/>
            <person name="Hu S."/>
            <person name="Hu X."/>
            <person name="Zhang B."/>
            <person name="Dong D."/>
            <person name="Zhang S."/>
            <person name="Zhao K."/>
            <person name="Wu D."/>
        </authorList>
    </citation>
    <scope>NUCLEOTIDE SEQUENCE [LARGE SCALE GENOMIC DNA]</scope>
    <source>
        <strain evidence="2">KNP414</strain>
    </source>
</reference>
<dbReference type="HOGENOM" id="CLU_097083_0_0_9"/>
<organism evidence="1 2">
    <name type="scientific">Paenibacillus mucilaginosus (strain KNP414)</name>
    <dbReference type="NCBI Taxonomy" id="1036673"/>
    <lineage>
        <taxon>Bacteria</taxon>
        <taxon>Bacillati</taxon>
        <taxon>Bacillota</taxon>
        <taxon>Bacilli</taxon>
        <taxon>Bacillales</taxon>
        <taxon>Paenibacillaceae</taxon>
        <taxon>Paenibacillus</taxon>
    </lineage>
</organism>
<reference evidence="1 2" key="2">
    <citation type="journal article" date="2013" name="Genome Announc.">
        <title>Genome Sequence of Growth-Improving Paenibacillus mucilaginosus Strain KNP414.</title>
        <authorList>
            <person name="Lu J.J."/>
            <person name="Wang J.F."/>
            <person name="Hu X.F."/>
        </authorList>
    </citation>
    <scope>NUCLEOTIDE SEQUENCE [LARGE SCALE GENOMIC DNA]</scope>
    <source>
        <strain evidence="1 2">KNP414</strain>
    </source>
</reference>
<proteinExistence type="predicted"/>
<evidence type="ECO:0008006" key="3">
    <source>
        <dbReference type="Google" id="ProtNLM"/>
    </source>
</evidence>
<gene>
    <name evidence="1" type="ordered locus">KNP414_02730</name>
</gene>
<evidence type="ECO:0000313" key="1">
    <source>
        <dbReference type="EMBL" id="AEI41291.1"/>
    </source>
</evidence>
<name>F8F8E4_PAEMK</name>
<evidence type="ECO:0000313" key="2">
    <source>
        <dbReference type="Proteomes" id="UP000006620"/>
    </source>
</evidence>
<protein>
    <recommendedName>
        <fullName evidence="3">DUF2953 domain-containing protein</fullName>
    </recommendedName>
</protein>
<accession>F8F8E4</accession>
<dbReference type="Proteomes" id="UP000006620">
    <property type="component" value="Chromosome"/>
</dbReference>